<organism evidence="2 3">
    <name type="scientific">Cylindrotheca closterium</name>
    <dbReference type="NCBI Taxonomy" id="2856"/>
    <lineage>
        <taxon>Eukaryota</taxon>
        <taxon>Sar</taxon>
        <taxon>Stramenopiles</taxon>
        <taxon>Ochrophyta</taxon>
        <taxon>Bacillariophyta</taxon>
        <taxon>Bacillariophyceae</taxon>
        <taxon>Bacillariophycidae</taxon>
        <taxon>Bacillariales</taxon>
        <taxon>Bacillariaceae</taxon>
        <taxon>Cylindrotheca</taxon>
    </lineage>
</organism>
<dbReference type="Proteomes" id="UP001295423">
    <property type="component" value="Unassembled WGS sequence"/>
</dbReference>
<evidence type="ECO:0000256" key="1">
    <source>
        <dbReference type="SAM" id="MobiDB-lite"/>
    </source>
</evidence>
<name>A0AAD2FPZ5_9STRA</name>
<reference evidence="2" key="1">
    <citation type="submission" date="2023-08" db="EMBL/GenBank/DDBJ databases">
        <authorList>
            <person name="Audoor S."/>
            <person name="Bilcke G."/>
        </authorList>
    </citation>
    <scope>NUCLEOTIDE SEQUENCE</scope>
</reference>
<gene>
    <name evidence="2" type="ORF">CYCCA115_LOCUS11699</name>
</gene>
<comment type="caution">
    <text evidence="2">The sequence shown here is derived from an EMBL/GenBank/DDBJ whole genome shotgun (WGS) entry which is preliminary data.</text>
</comment>
<protein>
    <submittedName>
        <fullName evidence="2">Uncharacterized protein</fullName>
    </submittedName>
</protein>
<keyword evidence="3" id="KW-1185">Reference proteome</keyword>
<sequence>MEAYFATLTKASGASGFLIVRDDAVSPVLKKTVNKQFSSSSESYCSSISSTSSNPCLGPPSLPRRKRSSDDLSSKVTTTRSGEKGAKTRVLKSFFDEVMGPAAESSKRDRSHDAMDYMHDAIHITSPSSSNSRKTTKQSKRWDANA</sequence>
<evidence type="ECO:0000313" key="2">
    <source>
        <dbReference type="EMBL" id="CAJ1948603.1"/>
    </source>
</evidence>
<evidence type="ECO:0000313" key="3">
    <source>
        <dbReference type="Proteomes" id="UP001295423"/>
    </source>
</evidence>
<feature type="compositionally biased region" description="Basic and acidic residues" evidence="1">
    <location>
        <begin position="105"/>
        <end position="122"/>
    </location>
</feature>
<proteinExistence type="predicted"/>
<dbReference type="EMBL" id="CAKOGP040001747">
    <property type="protein sequence ID" value="CAJ1948603.1"/>
    <property type="molecule type" value="Genomic_DNA"/>
</dbReference>
<feature type="region of interest" description="Disordered" evidence="1">
    <location>
        <begin position="101"/>
        <end position="146"/>
    </location>
</feature>
<dbReference type="AlphaFoldDB" id="A0AAD2FPZ5"/>
<feature type="compositionally biased region" description="Low complexity" evidence="1">
    <location>
        <begin position="38"/>
        <end position="53"/>
    </location>
</feature>
<accession>A0AAD2FPZ5</accession>
<feature type="region of interest" description="Disordered" evidence="1">
    <location>
        <begin position="37"/>
        <end position="85"/>
    </location>
</feature>